<dbReference type="RefSeq" id="WP_011604603.1">
    <property type="nucleotide sequence ID" value="NC_008278.1"/>
</dbReference>
<dbReference type="AlphaFoldDB" id="Q0RK56"/>
<dbReference type="EMBL" id="CT573213">
    <property type="protein sequence ID" value="CAJ62103.1"/>
    <property type="molecule type" value="Genomic_DNA"/>
</dbReference>
<dbReference type="Pfam" id="PF13622">
    <property type="entry name" value="4HBT_3"/>
    <property type="match status" value="1"/>
</dbReference>
<accession>Q0RK56</accession>
<dbReference type="eggNOG" id="COG2050">
    <property type="taxonomic scope" value="Bacteria"/>
</dbReference>
<dbReference type="KEGG" id="fal:FRAAL3459"/>
<reference evidence="2 3" key="1">
    <citation type="journal article" date="2007" name="Genome Res.">
        <title>Genome characteristics of facultatively symbiotic Frankia sp. strains reflect host range and host plant biogeography.</title>
        <authorList>
            <person name="Normand P."/>
            <person name="Lapierre P."/>
            <person name="Tisa L.S."/>
            <person name="Gogarten J.P."/>
            <person name="Alloisio N."/>
            <person name="Bagnarol E."/>
            <person name="Bassi C.A."/>
            <person name="Berry A.M."/>
            <person name="Bickhart D.M."/>
            <person name="Choisne N."/>
            <person name="Couloux A."/>
            <person name="Cournoyer B."/>
            <person name="Cruveiller S."/>
            <person name="Daubin V."/>
            <person name="Demange N."/>
            <person name="Francino M.P."/>
            <person name="Goltsman E."/>
            <person name="Huang Y."/>
            <person name="Kopp O.R."/>
            <person name="Labarre L."/>
            <person name="Lapidus A."/>
            <person name="Lavire C."/>
            <person name="Marechal J."/>
            <person name="Martinez M."/>
            <person name="Mastronunzio J.E."/>
            <person name="Mullin B.C."/>
            <person name="Niemann J."/>
            <person name="Pujic P."/>
            <person name="Rawnsley T."/>
            <person name="Rouy Z."/>
            <person name="Schenowitz C."/>
            <person name="Sellstedt A."/>
            <person name="Tavares F."/>
            <person name="Tomkins J.P."/>
            <person name="Vallenet D."/>
            <person name="Valverde C."/>
            <person name="Wall L.G."/>
            <person name="Wang Y."/>
            <person name="Medigue C."/>
            <person name="Benson D.R."/>
        </authorList>
    </citation>
    <scope>NUCLEOTIDE SEQUENCE [LARGE SCALE GENOMIC DNA]</scope>
    <source>
        <strain evidence="3">DSM 45986 / CECT 9034 / ACN14a</strain>
    </source>
</reference>
<dbReference type="Gene3D" id="3.10.129.10">
    <property type="entry name" value="Hotdog Thioesterase"/>
    <property type="match status" value="2"/>
</dbReference>
<dbReference type="CDD" id="cd03443">
    <property type="entry name" value="PaaI_thioesterase"/>
    <property type="match status" value="1"/>
</dbReference>
<organism evidence="2 3">
    <name type="scientific">Frankia alni (strain DSM 45986 / CECT 9034 / ACN14a)</name>
    <dbReference type="NCBI Taxonomy" id="326424"/>
    <lineage>
        <taxon>Bacteria</taxon>
        <taxon>Bacillati</taxon>
        <taxon>Actinomycetota</taxon>
        <taxon>Actinomycetes</taxon>
        <taxon>Frankiales</taxon>
        <taxon>Frankiaceae</taxon>
        <taxon>Frankia</taxon>
    </lineage>
</organism>
<feature type="domain" description="Acyl-CoA thioesterase-like N-terminal HotDog" evidence="1">
    <location>
        <begin position="218"/>
        <end position="296"/>
    </location>
</feature>
<evidence type="ECO:0000313" key="2">
    <source>
        <dbReference type="EMBL" id="CAJ62103.1"/>
    </source>
</evidence>
<dbReference type="SUPFAM" id="SSF54637">
    <property type="entry name" value="Thioesterase/thiol ester dehydrase-isomerase"/>
    <property type="match status" value="2"/>
</dbReference>
<evidence type="ECO:0000259" key="1">
    <source>
        <dbReference type="Pfam" id="PF13622"/>
    </source>
</evidence>
<name>Q0RK56_FRAAA</name>
<protein>
    <recommendedName>
        <fullName evidence="1">Acyl-CoA thioesterase-like N-terminal HotDog domain-containing protein</fullName>
    </recommendedName>
</protein>
<sequence length="300" mass="30531">MTTTTGRAEPPGARAREYAETRFRVLPPVHGDDGTRVRMRIGPWLAGPDGVPTVGSLGVVVDDAIGSAILRARLGDRHSVTSQLSLEVVVPPPWAGPELTAHATLLGRDAVGGLAAATVYDGEGRVVAVATGRCRYVPADILPPGGMRPPLPPADHESLFDTLDLAPASTSASASASAGAIPEQTSPAAGALSAAGAAGPEAGWPALVLPSGPGMQNPHNTVHGGVLLCGSDLAVALADPDGPPHTTSVRISFLRPGDGNHPVTFTTRAVHRGRSLAVYEVSAGGPAGRPYTVATVIRER</sequence>
<keyword evidence="3" id="KW-1185">Reference proteome</keyword>
<proteinExistence type="predicted"/>
<dbReference type="OrthoDB" id="4698424at2"/>
<gene>
    <name evidence="2" type="ordered locus">FRAAL3459</name>
</gene>
<evidence type="ECO:0000313" key="3">
    <source>
        <dbReference type="Proteomes" id="UP000000657"/>
    </source>
</evidence>
<dbReference type="InterPro" id="IPR049449">
    <property type="entry name" value="TesB_ACOT8-like_N"/>
</dbReference>
<dbReference type="InterPro" id="IPR029069">
    <property type="entry name" value="HotDog_dom_sf"/>
</dbReference>
<dbReference type="Proteomes" id="UP000000657">
    <property type="component" value="Chromosome"/>
</dbReference>
<dbReference type="HOGENOM" id="CLU_074322_0_0_11"/>
<dbReference type="STRING" id="326424.FRAAL3459"/>